<proteinExistence type="predicted"/>
<dbReference type="Gene3D" id="3.40.50.1240">
    <property type="entry name" value="Phosphoglycerate mutase-like"/>
    <property type="match status" value="1"/>
</dbReference>
<dbReference type="InterPro" id="IPR013078">
    <property type="entry name" value="His_Pase_superF_clade-1"/>
</dbReference>
<protein>
    <submittedName>
        <fullName evidence="1">Phosphohistidine phosphatase</fullName>
    </submittedName>
</protein>
<dbReference type="RefSeq" id="WP_074815831.1">
    <property type="nucleotide sequence ID" value="NZ_FNTI01000001.1"/>
</dbReference>
<evidence type="ECO:0000313" key="1">
    <source>
        <dbReference type="EMBL" id="SEC16641.1"/>
    </source>
</evidence>
<name>A0A1M7LJ74_9BRAD</name>
<accession>A0A1M7LJ74</accession>
<dbReference type="Pfam" id="PF00300">
    <property type="entry name" value="His_Phos_1"/>
    <property type="match status" value="1"/>
</dbReference>
<organism evidence="1 2">
    <name type="scientific">Bradyrhizobium lablabi</name>
    <dbReference type="NCBI Taxonomy" id="722472"/>
    <lineage>
        <taxon>Bacteria</taxon>
        <taxon>Pseudomonadati</taxon>
        <taxon>Pseudomonadota</taxon>
        <taxon>Alphaproteobacteria</taxon>
        <taxon>Hyphomicrobiales</taxon>
        <taxon>Nitrobacteraceae</taxon>
        <taxon>Bradyrhizobium</taxon>
    </lineage>
</organism>
<dbReference type="PANTHER" id="PTHR47623">
    <property type="entry name" value="OS09G0287300 PROTEIN"/>
    <property type="match status" value="1"/>
</dbReference>
<dbReference type="SUPFAM" id="SSF53254">
    <property type="entry name" value="Phosphoglycerate mutase-like"/>
    <property type="match status" value="1"/>
</dbReference>
<dbReference type="OrthoDB" id="9810154at2"/>
<sequence>MRRLMLLRHAKTEHDAPSGQDHDRRLDDRGRLDAAAIGDWIGRHPPLPDAVLVSTAVRAQQTWEIAGQAMKDAIREQAASRRREWQTKWQAEFLADIYGAEPAQLLHVIRMAEVTSPGHLLVVGHNPGMHELALMLTGSGDAAAKKALEHNLPTAGLAILDFAIDDWSELRFRSGKLVRFTSPRLLKQASDE</sequence>
<dbReference type="AlphaFoldDB" id="A0A1M7LJ74"/>
<dbReference type="CDD" id="cd07067">
    <property type="entry name" value="HP_PGM_like"/>
    <property type="match status" value="1"/>
</dbReference>
<dbReference type="SMART" id="SM00855">
    <property type="entry name" value="PGAM"/>
    <property type="match status" value="1"/>
</dbReference>
<reference evidence="1 2" key="1">
    <citation type="submission" date="2016-10" db="EMBL/GenBank/DDBJ databases">
        <authorList>
            <person name="de Groot N.N."/>
        </authorList>
    </citation>
    <scope>NUCLEOTIDE SEQUENCE [LARGE SCALE GENOMIC DNA]</scope>
    <source>
        <strain evidence="1 2">GAS522</strain>
    </source>
</reference>
<dbReference type="EMBL" id="FNTI01000001">
    <property type="protein sequence ID" value="SEC16641.1"/>
    <property type="molecule type" value="Genomic_DNA"/>
</dbReference>
<dbReference type="Proteomes" id="UP000183208">
    <property type="component" value="Unassembled WGS sequence"/>
</dbReference>
<evidence type="ECO:0000313" key="2">
    <source>
        <dbReference type="Proteomes" id="UP000183208"/>
    </source>
</evidence>
<dbReference type="PANTHER" id="PTHR47623:SF1">
    <property type="entry name" value="OS09G0287300 PROTEIN"/>
    <property type="match status" value="1"/>
</dbReference>
<gene>
    <name evidence="1" type="ORF">SAMN05444171_0797</name>
</gene>
<dbReference type="InterPro" id="IPR029033">
    <property type="entry name" value="His_PPase_superfam"/>
</dbReference>